<evidence type="ECO:0000256" key="1">
    <source>
        <dbReference type="ARBA" id="ARBA00004651"/>
    </source>
</evidence>
<evidence type="ECO:0000256" key="4">
    <source>
        <dbReference type="ARBA" id="ARBA00022475"/>
    </source>
</evidence>
<keyword evidence="11" id="KW-1185">Reference proteome</keyword>
<dbReference type="NCBIfam" id="TIGR00711">
    <property type="entry name" value="efflux_EmrB"/>
    <property type="match status" value="1"/>
</dbReference>
<name>A0ABP3DF59_9ACTN</name>
<feature type="transmembrane region" description="Helical" evidence="8">
    <location>
        <begin position="140"/>
        <end position="163"/>
    </location>
</feature>
<dbReference type="EMBL" id="BAAAGX010000006">
    <property type="protein sequence ID" value="GAA0229629.1"/>
    <property type="molecule type" value="Genomic_DNA"/>
</dbReference>
<proteinExistence type="inferred from homology"/>
<feature type="transmembrane region" description="Helical" evidence="8">
    <location>
        <begin position="266"/>
        <end position="291"/>
    </location>
</feature>
<dbReference type="PANTHER" id="PTHR42718">
    <property type="entry name" value="MAJOR FACILITATOR SUPERFAMILY MULTIDRUG TRANSPORTER MFSC"/>
    <property type="match status" value="1"/>
</dbReference>
<dbReference type="InterPro" id="IPR011701">
    <property type="entry name" value="MFS"/>
</dbReference>
<dbReference type="CDD" id="cd17321">
    <property type="entry name" value="MFS_MMR_MDR_like"/>
    <property type="match status" value="1"/>
</dbReference>
<feature type="transmembrane region" description="Helical" evidence="8">
    <location>
        <begin position="433"/>
        <end position="451"/>
    </location>
</feature>
<dbReference type="Pfam" id="PF07690">
    <property type="entry name" value="MFS_1"/>
    <property type="match status" value="1"/>
</dbReference>
<gene>
    <name evidence="10" type="ORF">GCM10009539_13760</name>
</gene>
<dbReference type="RefSeq" id="WP_344647874.1">
    <property type="nucleotide sequence ID" value="NZ_BAAAGX010000006.1"/>
</dbReference>
<dbReference type="InterPro" id="IPR004638">
    <property type="entry name" value="EmrB-like"/>
</dbReference>
<feature type="transmembrane region" description="Helical" evidence="8">
    <location>
        <begin position="331"/>
        <end position="350"/>
    </location>
</feature>
<dbReference type="Gene3D" id="1.20.1250.20">
    <property type="entry name" value="MFS general substrate transporter like domains"/>
    <property type="match status" value="1"/>
</dbReference>
<sequence>MPELSRRHRLAVLATCCLALFLVGLDNTIVNVALPSLGQELDAPLSGLQWTVDAYLVVLASLLLLAGSMGDRFGRRRVFQTGLVLFTLGSLLCSLAPSLGWLIVFRGLQAIGGSMLTPVAMSIITNTFTDARERAQAIGAWGSVAGISMALGPLVGGLLVDTIGWRSIFWINVPVGLIGALLTHLIVPESKAAVPRRFDPVGQVLVVVALASATYGLIEGPTTGWASVEILGLLCLAAVAVAALVFYERRREQPLIDVRFFRSVPFAGASVVAVLHFAALAALLFLNTLYLQQNRGYSALAAGALTLPLALAAVVASPLAGRLVGRIGVRVPMILAGAAVLVAGVLLSFLSGSTPLVLLAVAYAVFGLGHGLVNTPITNTAVSSMPKAQAGVASATTSAARQIGQVLGVAVAGTLTAGAAAQDPGFAEATHPAWWLVAVIGAVVAGTGVLTTTRWASRTAAPDAPVPIAA</sequence>
<evidence type="ECO:0000256" key="5">
    <source>
        <dbReference type="ARBA" id="ARBA00022692"/>
    </source>
</evidence>
<organism evidence="10 11">
    <name type="scientific">Cryptosporangium japonicum</name>
    <dbReference type="NCBI Taxonomy" id="80872"/>
    <lineage>
        <taxon>Bacteria</taxon>
        <taxon>Bacillati</taxon>
        <taxon>Actinomycetota</taxon>
        <taxon>Actinomycetes</taxon>
        <taxon>Cryptosporangiales</taxon>
        <taxon>Cryptosporangiaceae</taxon>
        <taxon>Cryptosporangium</taxon>
    </lineage>
</organism>
<dbReference type="PRINTS" id="PR01036">
    <property type="entry name" value="TCRTETB"/>
</dbReference>
<dbReference type="Proteomes" id="UP001500967">
    <property type="component" value="Unassembled WGS sequence"/>
</dbReference>
<evidence type="ECO:0000259" key="9">
    <source>
        <dbReference type="PROSITE" id="PS50850"/>
    </source>
</evidence>
<feature type="transmembrane region" description="Helical" evidence="8">
    <location>
        <begin position="297"/>
        <end position="319"/>
    </location>
</feature>
<evidence type="ECO:0000313" key="11">
    <source>
        <dbReference type="Proteomes" id="UP001500967"/>
    </source>
</evidence>
<feature type="transmembrane region" description="Helical" evidence="8">
    <location>
        <begin position="356"/>
        <end position="382"/>
    </location>
</feature>
<dbReference type="InterPro" id="IPR020846">
    <property type="entry name" value="MFS_dom"/>
</dbReference>
<evidence type="ECO:0000256" key="3">
    <source>
        <dbReference type="ARBA" id="ARBA00022448"/>
    </source>
</evidence>
<evidence type="ECO:0000313" key="10">
    <source>
        <dbReference type="EMBL" id="GAA0229629.1"/>
    </source>
</evidence>
<comment type="subcellular location">
    <subcellularLocation>
        <location evidence="1">Cell membrane</location>
        <topology evidence="1">Multi-pass membrane protein</topology>
    </subcellularLocation>
</comment>
<feature type="transmembrane region" description="Helical" evidence="8">
    <location>
        <begin position="82"/>
        <end position="104"/>
    </location>
</feature>
<comment type="similarity">
    <text evidence="2">Belongs to the major facilitator superfamily. EmrB family.</text>
</comment>
<evidence type="ECO:0000256" key="7">
    <source>
        <dbReference type="ARBA" id="ARBA00023136"/>
    </source>
</evidence>
<feature type="transmembrane region" description="Helical" evidence="8">
    <location>
        <begin position="52"/>
        <end position="70"/>
    </location>
</feature>
<keyword evidence="3" id="KW-0813">Transport</keyword>
<feature type="domain" description="Major facilitator superfamily (MFS) profile" evidence="9">
    <location>
        <begin position="12"/>
        <end position="460"/>
    </location>
</feature>
<dbReference type="SUPFAM" id="SSF103473">
    <property type="entry name" value="MFS general substrate transporter"/>
    <property type="match status" value="1"/>
</dbReference>
<evidence type="ECO:0000256" key="6">
    <source>
        <dbReference type="ARBA" id="ARBA00022989"/>
    </source>
</evidence>
<keyword evidence="5 8" id="KW-0812">Transmembrane</keyword>
<comment type="caution">
    <text evidence="10">The sequence shown here is derived from an EMBL/GenBank/DDBJ whole genome shotgun (WGS) entry which is preliminary data.</text>
</comment>
<keyword evidence="7 8" id="KW-0472">Membrane</keyword>
<dbReference type="PROSITE" id="PS50850">
    <property type="entry name" value="MFS"/>
    <property type="match status" value="1"/>
</dbReference>
<evidence type="ECO:0000256" key="2">
    <source>
        <dbReference type="ARBA" id="ARBA00008537"/>
    </source>
</evidence>
<accession>A0ABP3DF59</accession>
<dbReference type="Gene3D" id="1.20.1720.10">
    <property type="entry name" value="Multidrug resistance protein D"/>
    <property type="match status" value="1"/>
</dbReference>
<evidence type="ECO:0000256" key="8">
    <source>
        <dbReference type="SAM" id="Phobius"/>
    </source>
</evidence>
<protein>
    <submittedName>
        <fullName evidence="10">MFS transporter</fullName>
    </submittedName>
</protein>
<dbReference type="InterPro" id="IPR036259">
    <property type="entry name" value="MFS_trans_sf"/>
</dbReference>
<feature type="transmembrane region" description="Helical" evidence="8">
    <location>
        <begin position="200"/>
        <end position="218"/>
    </location>
</feature>
<reference evidence="11" key="1">
    <citation type="journal article" date="2019" name="Int. J. Syst. Evol. Microbiol.">
        <title>The Global Catalogue of Microorganisms (GCM) 10K type strain sequencing project: providing services to taxonomists for standard genome sequencing and annotation.</title>
        <authorList>
            <consortium name="The Broad Institute Genomics Platform"/>
            <consortium name="The Broad Institute Genome Sequencing Center for Infectious Disease"/>
            <person name="Wu L."/>
            <person name="Ma J."/>
        </authorList>
    </citation>
    <scope>NUCLEOTIDE SEQUENCE [LARGE SCALE GENOMIC DNA]</scope>
    <source>
        <strain evidence="11">JCM 10425</strain>
    </source>
</reference>
<feature type="transmembrane region" description="Helical" evidence="8">
    <location>
        <begin position="224"/>
        <end position="246"/>
    </location>
</feature>
<keyword evidence="4" id="KW-1003">Cell membrane</keyword>
<dbReference type="PANTHER" id="PTHR42718:SF9">
    <property type="entry name" value="MAJOR FACILITATOR SUPERFAMILY MULTIDRUG TRANSPORTER MFSC"/>
    <property type="match status" value="1"/>
</dbReference>
<feature type="transmembrane region" description="Helical" evidence="8">
    <location>
        <begin position="169"/>
        <end position="188"/>
    </location>
</feature>
<keyword evidence="6 8" id="KW-1133">Transmembrane helix</keyword>